<feature type="compositionally biased region" description="Basic and acidic residues" evidence="14">
    <location>
        <begin position="214"/>
        <end position="227"/>
    </location>
</feature>
<accession>A0AAV4UH95</accession>
<evidence type="ECO:0000256" key="2">
    <source>
        <dbReference type="ARBA" id="ARBA00006485"/>
    </source>
</evidence>
<dbReference type="InterPro" id="IPR050108">
    <property type="entry name" value="CDK"/>
</dbReference>
<gene>
    <name evidence="16" type="primary">Cdk11b</name>
    <name evidence="16" type="ORF">CEXT_82941</name>
</gene>
<organism evidence="16 17">
    <name type="scientific">Caerostris extrusa</name>
    <name type="common">Bark spider</name>
    <name type="synonym">Caerostris bankana</name>
    <dbReference type="NCBI Taxonomy" id="172846"/>
    <lineage>
        <taxon>Eukaryota</taxon>
        <taxon>Metazoa</taxon>
        <taxon>Ecdysozoa</taxon>
        <taxon>Arthropoda</taxon>
        <taxon>Chelicerata</taxon>
        <taxon>Arachnida</taxon>
        <taxon>Araneae</taxon>
        <taxon>Araneomorphae</taxon>
        <taxon>Entelegynae</taxon>
        <taxon>Araneoidea</taxon>
        <taxon>Araneidae</taxon>
        <taxon>Caerostris</taxon>
    </lineage>
</organism>
<dbReference type="GO" id="GO:0004693">
    <property type="term" value="F:cyclin-dependent protein serine/threonine kinase activity"/>
    <property type="evidence" value="ECO:0007669"/>
    <property type="project" value="UniProtKB-EC"/>
</dbReference>
<feature type="region of interest" description="Disordered" evidence="14">
    <location>
        <begin position="679"/>
        <end position="710"/>
    </location>
</feature>
<dbReference type="InterPro" id="IPR045267">
    <property type="entry name" value="CDK11/PITSLRE_STKc"/>
</dbReference>
<evidence type="ECO:0000256" key="11">
    <source>
        <dbReference type="ARBA" id="ARBA00047811"/>
    </source>
</evidence>
<evidence type="ECO:0000256" key="12">
    <source>
        <dbReference type="ARBA" id="ARBA00048367"/>
    </source>
</evidence>
<feature type="compositionally biased region" description="Acidic residues" evidence="14">
    <location>
        <begin position="296"/>
        <end position="316"/>
    </location>
</feature>
<comment type="caution">
    <text evidence="16">The sequence shown here is derived from an EMBL/GenBank/DDBJ whole genome shotgun (WGS) entry which is preliminary data.</text>
</comment>
<comment type="similarity">
    <text evidence="2">Belongs to the protein kinase superfamily. CMGC Ser/Thr protein kinase family. CDC2/CDKX subfamily.</text>
</comment>
<feature type="compositionally biased region" description="Basic residues" evidence="14">
    <location>
        <begin position="106"/>
        <end position="115"/>
    </location>
</feature>
<dbReference type="InterPro" id="IPR011009">
    <property type="entry name" value="Kinase-like_dom_sf"/>
</dbReference>
<keyword evidence="9" id="KW-0067">ATP-binding</keyword>
<comment type="catalytic activity">
    <reaction evidence="12">
        <text>L-seryl-[protein] + ATP = O-phospho-L-seryl-[protein] + ADP + H(+)</text>
        <dbReference type="Rhea" id="RHEA:17989"/>
        <dbReference type="Rhea" id="RHEA-COMP:9863"/>
        <dbReference type="Rhea" id="RHEA-COMP:11604"/>
        <dbReference type="ChEBI" id="CHEBI:15378"/>
        <dbReference type="ChEBI" id="CHEBI:29999"/>
        <dbReference type="ChEBI" id="CHEBI:30616"/>
        <dbReference type="ChEBI" id="CHEBI:83421"/>
        <dbReference type="ChEBI" id="CHEBI:456216"/>
        <dbReference type="EC" id="2.7.11.22"/>
    </reaction>
</comment>
<evidence type="ECO:0000256" key="14">
    <source>
        <dbReference type="SAM" id="MobiDB-lite"/>
    </source>
</evidence>
<dbReference type="FunFam" id="3.30.200.20:FF:000054">
    <property type="entry name" value="Cyclin-dependent kinase 11B"/>
    <property type="match status" value="1"/>
</dbReference>
<keyword evidence="6" id="KW-0808">Transferase</keyword>
<dbReference type="EMBL" id="BPLR01012855">
    <property type="protein sequence ID" value="GIY57065.1"/>
    <property type="molecule type" value="Genomic_DNA"/>
</dbReference>
<feature type="compositionally biased region" description="Basic and acidic residues" evidence="14">
    <location>
        <begin position="317"/>
        <end position="333"/>
    </location>
</feature>
<evidence type="ECO:0000256" key="8">
    <source>
        <dbReference type="ARBA" id="ARBA00022777"/>
    </source>
</evidence>
<dbReference type="FunFam" id="1.10.510.10:FF:000124">
    <property type="entry name" value="cyclin-dependent kinase 11B isoform X1"/>
    <property type="match status" value="1"/>
</dbReference>
<dbReference type="SUPFAM" id="SSF56112">
    <property type="entry name" value="Protein kinase-like (PK-like)"/>
    <property type="match status" value="1"/>
</dbReference>
<feature type="compositionally biased region" description="Basic and acidic residues" evidence="14">
    <location>
        <begin position="264"/>
        <end position="274"/>
    </location>
</feature>
<dbReference type="Gene3D" id="3.30.200.20">
    <property type="entry name" value="Phosphorylase Kinase, domain 1"/>
    <property type="match status" value="1"/>
</dbReference>
<dbReference type="AlphaFoldDB" id="A0AAV4UH95"/>
<evidence type="ECO:0000256" key="7">
    <source>
        <dbReference type="ARBA" id="ARBA00022741"/>
    </source>
</evidence>
<dbReference type="GO" id="GO:0005634">
    <property type="term" value="C:nucleus"/>
    <property type="evidence" value="ECO:0007669"/>
    <property type="project" value="TreeGrafter"/>
</dbReference>
<dbReference type="PANTHER" id="PTHR24056:SF107">
    <property type="entry name" value="CYCLIN-DEPENDENT KINASE 11A-RELATED"/>
    <property type="match status" value="1"/>
</dbReference>
<evidence type="ECO:0000256" key="5">
    <source>
        <dbReference type="ARBA" id="ARBA00022553"/>
    </source>
</evidence>
<keyword evidence="17" id="KW-1185">Reference proteome</keyword>
<comment type="catalytic activity">
    <reaction evidence="11">
        <text>L-threonyl-[protein] + ATP = O-phospho-L-threonyl-[protein] + ADP + H(+)</text>
        <dbReference type="Rhea" id="RHEA:46608"/>
        <dbReference type="Rhea" id="RHEA-COMP:11060"/>
        <dbReference type="Rhea" id="RHEA-COMP:11605"/>
        <dbReference type="ChEBI" id="CHEBI:15378"/>
        <dbReference type="ChEBI" id="CHEBI:30013"/>
        <dbReference type="ChEBI" id="CHEBI:30616"/>
        <dbReference type="ChEBI" id="CHEBI:61977"/>
        <dbReference type="ChEBI" id="CHEBI:456216"/>
        <dbReference type="EC" id="2.7.11.22"/>
    </reaction>
</comment>
<keyword evidence="4" id="KW-0723">Serine/threonine-protein kinase</keyword>
<name>A0AAV4UH95_CAEEX</name>
<dbReference type="GO" id="GO:0005524">
    <property type="term" value="F:ATP binding"/>
    <property type="evidence" value="ECO:0007669"/>
    <property type="project" value="UniProtKB-KW"/>
</dbReference>
<reference evidence="16 17" key="1">
    <citation type="submission" date="2021-06" db="EMBL/GenBank/DDBJ databases">
        <title>Caerostris extrusa draft genome.</title>
        <authorList>
            <person name="Kono N."/>
            <person name="Arakawa K."/>
        </authorList>
    </citation>
    <scope>NUCLEOTIDE SEQUENCE [LARGE SCALE GENOMIC DNA]</scope>
</reference>
<proteinExistence type="inferred from homology"/>
<evidence type="ECO:0000256" key="6">
    <source>
        <dbReference type="ARBA" id="ARBA00022679"/>
    </source>
</evidence>
<evidence type="ECO:0000256" key="9">
    <source>
        <dbReference type="ARBA" id="ARBA00022840"/>
    </source>
</evidence>
<evidence type="ECO:0000256" key="1">
    <source>
        <dbReference type="ARBA" id="ARBA00001946"/>
    </source>
</evidence>
<evidence type="ECO:0000256" key="3">
    <source>
        <dbReference type="ARBA" id="ARBA00012425"/>
    </source>
</evidence>
<dbReference type="Proteomes" id="UP001054945">
    <property type="component" value="Unassembled WGS sequence"/>
</dbReference>
<evidence type="ECO:0000259" key="15">
    <source>
        <dbReference type="PROSITE" id="PS50011"/>
    </source>
</evidence>
<evidence type="ECO:0000313" key="16">
    <source>
        <dbReference type="EMBL" id="GIY57065.1"/>
    </source>
</evidence>
<dbReference type="PANTHER" id="PTHR24056">
    <property type="entry name" value="CELL DIVISION PROTEIN KINASE"/>
    <property type="match status" value="1"/>
</dbReference>
<dbReference type="Pfam" id="PF00069">
    <property type="entry name" value="Pkinase"/>
    <property type="match status" value="1"/>
</dbReference>
<feature type="compositionally biased region" description="Basic and acidic residues" evidence="14">
    <location>
        <begin position="116"/>
        <end position="142"/>
    </location>
</feature>
<comment type="cofactor">
    <cofactor evidence="1">
        <name>Mg(2+)</name>
        <dbReference type="ChEBI" id="CHEBI:18420"/>
    </cofactor>
</comment>
<keyword evidence="10" id="KW-0131">Cell cycle</keyword>
<feature type="region of interest" description="Disordered" evidence="14">
    <location>
        <begin position="49"/>
        <end position="142"/>
    </location>
</feature>
<dbReference type="CDD" id="cd07843">
    <property type="entry name" value="STKc_CDC2L1"/>
    <property type="match status" value="1"/>
</dbReference>
<keyword evidence="5" id="KW-0597">Phosphoprotein</keyword>
<dbReference type="PROSITE" id="PS50011">
    <property type="entry name" value="PROTEIN_KINASE_DOM"/>
    <property type="match status" value="1"/>
</dbReference>
<keyword evidence="7" id="KW-0547">Nucleotide-binding</keyword>
<dbReference type="InterPro" id="IPR000719">
    <property type="entry name" value="Prot_kinase_dom"/>
</dbReference>
<dbReference type="Gene3D" id="1.10.510.10">
    <property type="entry name" value="Transferase(Phosphotransferase) domain 1"/>
    <property type="match status" value="1"/>
</dbReference>
<evidence type="ECO:0000313" key="17">
    <source>
        <dbReference type="Proteomes" id="UP001054945"/>
    </source>
</evidence>
<protein>
    <recommendedName>
        <fullName evidence="3">cyclin-dependent kinase</fullName>
        <ecNumber evidence="3">2.7.11.22</ecNumber>
    </recommendedName>
    <alternativeName>
        <fullName evidence="13">Galactosyltransferase-associated protein kinase p58/GTA</fullName>
    </alternativeName>
</protein>
<evidence type="ECO:0000256" key="4">
    <source>
        <dbReference type="ARBA" id="ARBA00022527"/>
    </source>
</evidence>
<feature type="compositionally biased region" description="Polar residues" evidence="14">
    <location>
        <begin position="228"/>
        <end position="241"/>
    </location>
</feature>
<dbReference type="PROSITE" id="PS00108">
    <property type="entry name" value="PROTEIN_KINASE_ST"/>
    <property type="match status" value="1"/>
</dbReference>
<feature type="domain" description="Protein kinase" evidence="15">
    <location>
        <begin position="381"/>
        <end position="666"/>
    </location>
</feature>
<feature type="region of interest" description="Disordered" evidence="14">
    <location>
        <begin position="214"/>
        <end position="274"/>
    </location>
</feature>
<dbReference type="SMART" id="SM00220">
    <property type="entry name" value="S_TKc"/>
    <property type="match status" value="1"/>
</dbReference>
<feature type="compositionally biased region" description="Basic and acidic residues" evidence="14">
    <location>
        <begin position="246"/>
        <end position="257"/>
    </location>
</feature>
<evidence type="ECO:0000256" key="13">
    <source>
        <dbReference type="ARBA" id="ARBA00079859"/>
    </source>
</evidence>
<dbReference type="EC" id="2.7.11.22" evidence="3"/>
<dbReference type="InterPro" id="IPR008271">
    <property type="entry name" value="Ser/Thr_kinase_AS"/>
</dbReference>
<keyword evidence="8" id="KW-0418">Kinase</keyword>
<evidence type="ECO:0000256" key="10">
    <source>
        <dbReference type="ARBA" id="ARBA00023306"/>
    </source>
</evidence>
<feature type="compositionally biased region" description="Basic and acidic residues" evidence="14">
    <location>
        <begin position="59"/>
        <end position="81"/>
    </location>
</feature>
<sequence>MKQPERRETKKKKKFFTKGTSWFLQYLNIDSFSIYMAYHDKMWTIPLSGSASDSEEDGEIKNEISLKEMNEEDSDTSKEGDDFLSIKPPQASAKSQDTYRGDRGKSRQKQHHHGHDRNSRRDERSWSDSGKKDSREGGDNRILRHKNDFSHVKKRDYWKNIDVRDVSGIQKVRDIRIKKNLHDSRDRNSDKNKDRHLERLNEQKEEWRKKRLHFIEKQREQNREPVNRSRTTRQNKNNQSNRKVREKSCEKEKELRLKRVYSPPKERDADENIEKEKKILPLAFMQEPMDYEVNEELEDGEETDQQSDEKDEDNETDDIRSDSESSDTEKEDIFTEEEVEEKKETNIEVEASPVEEVETPPMITLPVYLPAVQGCRSVEEFYCLNKIEEGTFGVVYRARDKKTDEIVALKRLKIEKEKEGFPITSLREINTLVKAQHPNIVTLREIVVGSNMDKIYILMDYVEHDLKSLMRTMKQPFLVGEVKTLMLQLLSAVAHLHDNWILHRDLKTSNILLSHKGILKVGDFGLAREYGSPLKPYSPIVVTLWYRAPELLLNAKEYSTSIDIWSVGCIFGELLTMNPLFPGESEMDQLKKIYRDLGSPSDKIWQGYSDLPMVKKLNLPNYPYNRIRNRFGHNLTDLGFDLLIRFLTYCPSKRITAEEAKSHEFFSEKPMPVSPNMFPTWPAKSEQGHRNAKSPKPPSGGKQYAGLMGEANDEDLVSGVDVHMAQTQEEHSNKDVGFTLKF</sequence>
<dbReference type="GO" id="GO:0007346">
    <property type="term" value="P:regulation of mitotic cell cycle"/>
    <property type="evidence" value="ECO:0007669"/>
    <property type="project" value="TreeGrafter"/>
</dbReference>
<feature type="region of interest" description="Disordered" evidence="14">
    <location>
        <begin position="296"/>
        <end position="348"/>
    </location>
</feature>